<sequence length="164" mass="18749">MMYLNESQLVSLGLLDGDANLDVNIKTTIQGQQFAMDVEINHVEENVYPLITVGQKYLLCKLYKMAMYEHFLLNGNFDKIVTLRVCVNNRSNKRFHTRLPCEATGLELKRSCIMVPIVWSYFLSVQDCGVIYVLSESVFHPVKMTCDHKSSSLICSVKSTKEEE</sequence>
<reference evidence="1 2" key="1">
    <citation type="submission" date="2024-03" db="EMBL/GenBank/DDBJ databases">
        <title>The Acrasis kona genome and developmental transcriptomes reveal deep origins of eukaryotic multicellular pathways.</title>
        <authorList>
            <person name="Sheikh S."/>
            <person name="Fu C.-J."/>
            <person name="Brown M.W."/>
            <person name="Baldauf S.L."/>
        </authorList>
    </citation>
    <scope>NUCLEOTIDE SEQUENCE [LARGE SCALE GENOMIC DNA]</scope>
    <source>
        <strain evidence="1 2">ATCC MYA-3509</strain>
    </source>
</reference>
<protein>
    <submittedName>
        <fullName evidence="1">Uncharacterized protein</fullName>
    </submittedName>
</protein>
<evidence type="ECO:0000313" key="1">
    <source>
        <dbReference type="EMBL" id="KAL0479824.1"/>
    </source>
</evidence>
<dbReference type="AlphaFoldDB" id="A0AAW2YRX0"/>
<dbReference type="EMBL" id="JAOPGA020000603">
    <property type="protein sequence ID" value="KAL0479824.1"/>
    <property type="molecule type" value="Genomic_DNA"/>
</dbReference>
<keyword evidence="2" id="KW-1185">Reference proteome</keyword>
<proteinExistence type="predicted"/>
<organism evidence="1 2">
    <name type="scientific">Acrasis kona</name>
    <dbReference type="NCBI Taxonomy" id="1008807"/>
    <lineage>
        <taxon>Eukaryota</taxon>
        <taxon>Discoba</taxon>
        <taxon>Heterolobosea</taxon>
        <taxon>Tetramitia</taxon>
        <taxon>Eutetramitia</taxon>
        <taxon>Acrasidae</taxon>
        <taxon>Acrasis</taxon>
    </lineage>
</organism>
<gene>
    <name evidence="1" type="ORF">AKO1_007445</name>
</gene>
<comment type="caution">
    <text evidence="1">The sequence shown here is derived from an EMBL/GenBank/DDBJ whole genome shotgun (WGS) entry which is preliminary data.</text>
</comment>
<accession>A0AAW2YRX0</accession>
<name>A0AAW2YRX0_9EUKA</name>
<dbReference type="Proteomes" id="UP001431209">
    <property type="component" value="Unassembled WGS sequence"/>
</dbReference>
<evidence type="ECO:0000313" key="2">
    <source>
        <dbReference type="Proteomes" id="UP001431209"/>
    </source>
</evidence>